<evidence type="ECO:0000256" key="2">
    <source>
        <dbReference type="ARBA" id="ARBA00068021"/>
    </source>
</evidence>
<feature type="domain" description="PDZ GRASP-type" evidence="4">
    <location>
        <begin position="137"/>
        <end position="218"/>
    </location>
</feature>
<dbReference type="PhylomeDB" id="A7TP20"/>
<keyword evidence="7" id="KW-1185">Reference proteome</keyword>
<dbReference type="RefSeq" id="XP_001643847.1">
    <property type="nucleotide sequence ID" value="XM_001643797.1"/>
</dbReference>
<dbReference type="OMA" id="ARHTIIC"/>
<dbReference type="SUPFAM" id="SSF50156">
    <property type="entry name" value="PDZ domain-like"/>
    <property type="match status" value="1"/>
</dbReference>
<dbReference type="GO" id="GO:0044183">
    <property type="term" value="F:protein folding chaperone"/>
    <property type="evidence" value="ECO:0007669"/>
    <property type="project" value="EnsemblFungi"/>
</dbReference>
<evidence type="ECO:0000256" key="3">
    <source>
        <dbReference type="SAM" id="Coils"/>
    </source>
</evidence>
<feature type="domain" description="Nas2 N-terminal" evidence="5">
    <location>
        <begin position="29"/>
        <end position="103"/>
    </location>
</feature>
<proteinExistence type="predicted"/>
<gene>
    <name evidence="6" type="ORF">Kpol_499p17</name>
</gene>
<dbReference type="STRING" id="436907.A7TP20"/>
<dbReference type="InterPro" id="IPR036034">
    <property type="entry name" value="PDZ_sf"/>
</dbReference>
<organism evidence="7">
    <name type="scientific">Vanderwaltozyma polyspora (strain ATCC 22028 / DSM 70294 / BCRC 21397 / CBS 2163 / NBRC 10782 / NRRL Y-8283 / UCD 57-17)</name>
    <name type="common">Kluyveromyces polysporus</name>
    <dbReference type="NCBI Taxonomy" id="436907"/>
    <lineage>
        <taxon>Eukaryota</taxon>
        <taxon>Fungi</taxon>
        <taxon>Dikarya</taxon>
        <taxon>Ascomycota</taxon>
        <taxon>Saccharomycotina</taxon>
        <taxon>Saccharomycetes</taxon>
        <taxon>Saccharomycetales</taxon>
        <taxon>Saccharomycetaceae</taxon>
        <taxon>Vanderwaltozyma</taxon>
    </lineage>
</organism>
<reference evidence="6 7" key="1">
    <citation type="journal article" date="2007" name="Proc. Natl. Acad. Sci. U.S.A.">
        <title>Independent sorting-out of thousands of duplicated gene pairs in two yeast species descended from a whole-genome duplication.</title>
        <authorList>
            <person name="Scannell D.R."/>
            <person name="Frank A.C."/>
            <person name="Conant G.C."/>
            <person name="Byrne K.P."/>
            <person name="Woolfit M."/>
            <person name="Wolfe K.H."/>
        </authorList>
    </citation>
    <scope>NUCLEOTIDE SEQUENCE [LARGE SCALE GENOMIC DNA]</scope>
    <source>
        <strain evidence="7">ATCC 22028 / DSM 70294 / BCRC 21397 / CBS 2163 / NBRC 10782 / NRRL Y-8283 / UCD 57-17</strain>
    </source>
</reference>
<name>A7TP20_VANPO</name>
<dbReference type="eggNOG" id="KOG3129">
    <property type="taxonomic scope" value="Eukaryota"/>
</dbReference>
<dbReference type="Gene3D" id="2.30.42.10">
    <property type="match status" value="1"/>
</dbReference>
<dbReference type="InterPro" id="IPR024958">
    <property type="entry name" value="GRASP_PDZ"/>
</dbReference>
<sequence length="220" mass="25066">MSLSKEIAVKYQIKETLLNKIEKIEDSTLQELSSLKEDIEKELNDLIDELAKNNAEWDTELLTPEGFPRDDLDVLAIITIKKNINMLRNDLKKVMNCLHKAISNNSELMKKNLTSSESIQNKVIHPMNSNIPFAIFTEVIKNSPCDKAGINSNDKLIQIDNFNAANYKNLNVIKNYIVMHENIEMKLRILKSTNVMKEIILIPSKNWDGLGVLGCKLTIL</sequence>
<protein>
    <recommendedName>
        <fullName evidence="2">Probable 26S proteasome regulatory subunit p27</fullName>
    </recommendedName>
</protein>
<dbReference type="KEGG" id="vpo:Kpol_499p17"/>
<dbReference type="GO" id="GO:0005829">
    <property type="term" value="C:cytosol"/>
    <property type="evidence" value="ECO:0007669"/>
    <property type="project" value="EnsemblFungi"/>
</dbReference>
<dbReference type="GO" id="GO:0070682">
    <property type="term" value="P:proteasome regulatory particle assembly"/>
    <property type="evidence" value="ECO:0007669"/>
    <property type="project" value="EnsemblFungi"/>
</dbReference>
<dbReference type="InParanoid" id="A7TP20"/>
<dbReference type="HOGENOM" id="CLU_073146_1_1_1"/>
<dbReference type="FunFam" id="2.30.42.10:FF:000107">
    <property type="entry name" value="26S proteasome non-ATPase regulatory subunit 9"/>
    <property type="match status" value="1"/>
</dbReference>
<dbReference type="OrthoDB" id="72325at2759"/>
<evidence type="ECO:0000259" key="4">
    <source>
        <dbReference type="Pfam" id="PF04495"/>
    </source>
</evidence>
<keyword evidence="1" id="KW-0143">Chaperone</keyword>
<dbReference type="GO" id="GO:0005634">
    <property type="term" value="C:nucleus"/>
    <property type="evidence" value="ECO:0007669"/>
    <property type="project" value="EnsemblFungi"/>
</dbReference>
<feature type="coiled-coil region" evidence="3">
    <location>
        <begin position="29"/>
        <end position="60"/>
    </location>
</feature>
<dbReference type="PANTHER" id="PTHR12651">
    <property type="entry name" value="26S PROTEASOME NON-ATPASE REGULATORY SUBUNIT 9"/>
    <property type="match status" value="1"/>
</dbReference>
<dbReference type="Pfam" id="PF04495">
    <property type="entry name" value="GRASP55_65"/>
    <property type="match status" value="1"/>
</dbReference>
<dbReference type="PANTHER" id="PTHR12651:SF1">
    <property type="entry name" value="26S PROTEASOME NON-ATPASE REGULATORY SUBUNIT 9"/>
    <property type="match status" value="1"/>
</dbReference>
<dbReference type="Proteomes" id="UP000000267">
    <property type="component" value="Unassembled WGS sequence"/>
</dbReference>
<dbReference type="AlphaFoldDB" id="A7TP20"/>
<dbReference type="GeneID" id="5544091"/>
<dbReference type="Gene3D" id="6.10.140.1710">
    <property type="match status" value="1"/>
</dbReference>
<dbReference type="FunCoup" id="A7TP20">
    <property type="interactions" value="1115"/>
</dbReference>
<accession>A7TP20</accession>
<evidence type="ECO:0000313" key="6">
    <source>
        <dbReference type="EMBL" id="EDO15989.1"/>
    </source>
</evidence>
<dbReference type="EMBL" id="DS480437">
    <property type="protein sequence ID" value="EDO15989.1"/>
    <property type="molecule type" value="Genomic_DNA"/>
</dbReference>
<evidence type="ECO:0000259" key="5">
    <source>
        <dbReference type="Pfam" id="PF18265"/>
    </source>
</evidence>
<dbReference type="Pfam" id="PF18265">
    <property type="entry name" value="Nas2_N"/>
    <property type="match status" value="1"/>
</dbReference>
<dbReference type="InterPro" id="IPR035269">
    <property type="entry name" value="PSMD9"/>
</dbReference>
<dbReference type="InterPro" id="IPR040815">
    <property type="entry name" value="Nas2_N"/>
</dbReference>
<keyword evidence="3" id="KW-0175">Coiled coil</keyword>
<evidence type="ECO:0000313" key="7">
    <source>
        <dbReference type="Proteomes" id="UP000000267"/>
    </source>
</evidence>
<evidence type="ECO:0000256" key="1">
    <source>
        <dbReference type="ARBA" id="ARBA00023186"/>
    </source>
</evidence>